<evidence type="ECO:0000256" key="2">
    <source>
        <dbReference type="PROSITE-ProRule" id="PRU00176"/>
    </source>
</evidence>
<dbReference type="PROSITE" id="PS50102">
    <property type="entry name" value="RRM"/>
    <property type="match status" value="1"/>
</dbReference>
<dbReference type="SUPFAM" id="SSF54928">
    <property type="entry name" value="RNA-binding domain, RBD"/>
    <property type="match status" value="1"/>
</dbReference>
<dbReference type="EMBL" id="JBJKFK010000340">
    <property type="protein sequence ID" value="KAL3317720.1"/>
    <property type="molecule type" value="Genomic_DNA"/>
</dbReference>
<dbReference type="SMART" id="SM00360">
    <property type="entry name" value="RRM"/>
    <property type="match status" value="1"/>
</dbReference>
<dbReference type="PANTHER" id="PTHR47640">
    <property type="entry name" value="TRNA SELENOCYSTEINE 1-ASSOCIATED PROTEIN 1-RELATED-RELATED"/>
    <property type="match status" value="1"/>
</dbReference>
<sequence length="132" mass="14905">MLNRSRCKDVSLSVPLNINTNQKIDTTNHYHIFVGDLSPEVENKELYDAFANFGLVTECKIIKDMHTQKPKGYGFVAYATKEEAELAIQRMNGQIVGSRPIRTGWAVRKPSSSQPKGMCFKGNLILFQIKDL</sequence>
<comment type="caution">
    <text evidence="4">The sequence shown here is derived from an EMBL/GenBank/DDBJ whole genome shotgun (WGS) entry which is preliminary data.</text>
</comment>
<keyword evidence="5" id="KW-1185">Reference proteome</keyword>
<name>A0ABD2QE11_9PLAT</name>
<dbReference type="InterPro" id="IPR012677">
    <property type="entry name" value="Nucleotide-bd_a/b_plait_sf"/>
</dbReference>
<dbReference type="GO" id="GO:0003723">
    <property type="term" value="F:RNA binding"/>
    <property type="evidence" value="ECO:0007669"/>
    <property type="project" value="UniProtKB-UniRule"/>
</dbReference>
<keyword evidence="1 2" id="KW-0694">RNA-binding</keyword>
<protein>
    <submittedName>
        <fullName evidence="4">Nucleolysin TIAR</fullName>
    </submittedName>
</protein>
<organism evidence="4 5">
    <name type="scientific">Cichlidogyrus casuarinus</name>
    <dbReference type="NCBI Taxonomy" id="1844966"/>
    <lineage>
        <taxon>Eukaryota</taxon>
        <taxon>Metazoa</taxon>
        <taxon>Spiralia</taxon>
        <taxon>Lophotrochozoa</taxon>
        <taxon>Platyhelminthes</taxon>
        <taxon>Monogenea</taxon>
        <taxon>Monopisthocotylea</taxon>
        <taxon>Dactylogyridea</taxon>
        <taxon>Ancyrocephalidae</taxon>
        <taxon>Cichlidogyrus</taxon>
    </lineage>
</organism>
<dbReference type="Pfam" id="PF00076">
    <property type="entry name" value="RRM_1"/>
    <property type="match status" value="1"/>
</dbReference>
<proteinExistence type="predicted"/>
<dbReference type="PANTHER" id="PTHR47640:SF5">
    <property type="entry name" value="RRM DOMAIN-CONTAINING PROTEIN"/>
    <property type="match status" value="1"/>
</dbReference>
<accession>A0ABD2QE11</accession>
<evidence type="ECO:0000313" key="4">
    <source>
        <dbReference type="EMBL" id="KAL3317720.1"/>
    </source>
</evidence>
<evidence type="ECO:0000313" key="5">
    <source>
        <dbReference type="Proteomes" id="UP001626550"/>
    </source>
</evidence>
<evidence type="ECO:0000259" key="3">
    <source>
        <dbReference type="PROSITE" id="PS50102"/>
    </source>
</evidence>
<reference evidence="4 5" key="1">
    <citation type="submission" date="2024-11" db="EMBL/GenBank/DDBJ databases">
        <title>Adaptive evolution of stress response genes in parasites aligns with host niche diversity.</title>
        <authorList>
            <person name="Hahn C."/>
            <person name="Resl P."/>
        </authorList>
    </citation>
    <scope>NUCLEOTIDE SEQUENCE [LARGE SCALE GENOMIC DNA]</scope>
    <source>
        <strain evidence="4">EGGRZ-B1_66</strain>
        <tissue evidence="4">Body</tissue>
    </source>
</reference>
<dbReference type="InterPro" id="IPR000504">
    <property type="entry name" value="RRM_dom"/>
</dbReference>
<feature type="domain" description="RRM" evidence="3">
    <location>
        <begin position="30"/>
        <end position="108"/>
    </location>
</feature>
<gene>
    <name evidence="4" type="primary">TIAL1_1</name>
    <name evidence="4" type="ORF">Ciccas_003624</name>
</gene>
<dbReference type="Gene3D" id="3.30.70.330">
    <property type="match status" value="1"/>
</dbReference>
<dbReference type="AlphaFoldDB" id="A0ABD2QE11"/>
<dbReference type="InterPro" id="IPR050825">
    <property type="entry name" value="RBM42_RBP45_47-like"/>
</dbReference>
<evidence type="ECO:0000256" key="1">
    <source>
        <dbReference type="ARBA" id="ARBA00022884"/>
    </source>
</evidence>
<dbReference type="InterPro" id="IPR035979">
    <property type="entry name" value="RBD_domain_sf"/>
</dbReference>
<dbReference type="Proteomes" id="UP001626550">
    <property type="component" value="Unassembled WGS sequence"/>
</dbReference>